<dbReference type="GO" id="GO:0000978">
    <property type="term" value="F:RNA polymerase II cis-regulatory region sequence-specific DNA binding"/>
    <property type="evidence" value="ECO:0007669"/>
    <property type="project" value="TreeGrafter"/>
</dbReference>
<name>A0AAU9IHH7_9CILI</name>
<dbReference type="EMBL" id="CAJZBQ010000004">
    <property type="protein sequence ID" value="CAG9311638.1"/>
    <property type="molecule type" value="Genomic_DNA"/>
</dbReference>
<proteinExistence type="predicted"/>
<protein>
    <submittedName>
        <fullName evidence="5">Uncharacterized protein</fullName>
    </submittedName>
</protein>
<dbReference type="AlphaFoldDB" id="A0AAU9IHH7"/>
<feature type="domain" description="HTH myb-type" evidence="4">
    <location>
        <begin position="88"/>
        <end position="135"/>
    </location>
</feature>
<dbReference type="PANTHER" id="PTHR45614">
    <property type="entry name" value="MYB PROTEIN-RELATED"/>
    <property type="match status" value="1"/>
</dbReference>
<evidence type="ECO:0000313" key="6">
    <source>
        <dbReference type="Proteomes" id="UP001162131"/>
    </source>
</evidence>
<evidence type="ECO:0000259" key="3">
    <source>
        <dbReference type="PROSITE" id="PS50090"/>
    </source>
</evidence>
<dbReference type="PROSITE" id="PS50090">
    <property type="entry name" value="MYB_LIKE"/>
    <property type="match status" value="2"/>
</dbReference>
<dbReference type="Proteomes" id="UP001162131">
    <property type="component" value="Unassembled WGS sequence"/>
</dbReference>
<dbReference type="Gene3D" id="1.10.10.60">
    <property type="entry name" value="Homeodomain-like"/>
    <property type="match status" value="2"/>
</dbReference>
<dbReference type="Pfam" id="PF00249">
    <property type="entry name" value="Myb_DNA-binding"/>
    <property type="match status" value="2"/>
</dbReference>
<dbReference type="SUPFAM" id="SSF46689">
    <property type="entry name" value="Homeodomain-like"/>
    <property type="match status" value="1"/>
</dbReference>
<keyword evidence="6" id="KW-1185">Reference proteome</keyword>
<keyword evidence="2" id="KW-0238">DNA-binding</keyword>
<reference evidence="5" key="1">
    <citation type="submission" date="2021-09" db="EMBL/GenBank/DDBJ databases">
        <authorList>
            <consortium name="AG Swart"/>
            <person name="Singh M."/>
            <person name="Singh A."/>
            <person name="Seah K."/>
            <person name="Emmerich C."/>
        </authorList>
    </citation>
    <scope>NUCLEOTIDE SEQUENCE</scope>
    <source>
        <strain evidence="5">ATCC30299</strain>
    </source>
</reference>
<dbReference type="FunFam" id="1.10.10.60:FF:000010">
    <property type="entry name" value="Transcriptional activator Myb isoform A"/>
    <property type="match status" value="1"/>
</dbReference>
<evidence type="ECO:0000313" key="5">
    <source>
        <dbReference type="EMBL" id="CAG9311638.1"/>
    </source>
</evidence>
<evidence type="ECO:0000259" key="4">
    <source>
        <dbReference type="PROSITE" id="PS51294"/>
    </source>
</evidence>
<dbReference type="InterPro" id="IPR017930">
    <property type="entry name" value="Myb_dom"/>
</dbReference>
<dbReference type="PROSITE" id="PS51294">
    <property type="entry name" value="HTH_MYB"/>
    <property type="match status" value="2"/>
</dbReference>
<evidence type="ECO:0000256" key="2">
    <source>
        <dbReference type="ARBA" id="ARBA00023125"/>
    </source>
</evidence>
<keyword evidence="1" id="KW-0677">Repeat</keyword>
<comment type="caution">
    <text evidence="5">The sequence shown here is derived from an EMBL/GenBank/DDBJ whole genome shotgun (WGS) entry which is preliminary data.</text>
</comment>
<dbReference type="PANTHER" id="PTHR45614:SF232">
    <property type="entry name" value="TRANSCRIPTION FACTOR MYB3R-2"/>
    <property type="match status" value="1"/>
</dbReference>
<dbReference type="InterPro" id="IPR009057">
    <property type="entry name" value="Homeodomain-like_sf"/>
</dbReference>
<dbReference type="CDD" id="cd00167">
    <property type="entry name" value="SANT"/>
    <property type="match status" value="2"/>
</dbReference>
<gene>
    <name evidence="5" type="ORF">BSTOLATCC_MIC3924</name>
</gene>
<feature type="domain" description="Myb-like" evidence="3">
    <location>
        <begin position="29"/>
        <end position="80"/>
    </location>
</feature>
<accession>A0AAU9IHH7</accession>
<feature type="domain" description="HTH myb-type" evidence="4">
    <location>
        <begin position="29"/>
        <end position="84"/>
    </location>
</feature>
<dbReference type="GO" id="GO:0000981">
    <property type="term" value="F:DNA-binding transcription factor activity, RNA polymerase II-specific"/>
    <property type="evidence" value="ECO:0007669"/>
    <property type="project" value="TreeGrafter"/>
</dbReference>
<feature type="domain" description="Myb-like" evidence="3">
    <location>
        <begin position="81"/>
        <end position="131"/>
    </location>
</feature>
<evidence type="ECO:0000256" key="1">
    <source>
        <dbReference type="ARBA" id="ARBA00022737"/>
    </source>
</evidence>
<dbReference type="SMART" id="SM00717">
    <property type="entry name" value="SANT"/>
    <property type="match status" value="2"/>
</dbReference>
<sequence length="314" mass="36221">MATLENSNHRSTRKTKGKEYNWTIDESSGMGIKTGPWTEEEDAMVIKLVSKNGPQKWSYIARHLPGRIGKQCRERWHNHLNPHIRNDTWTVSEEWLLFLYHKTLGNRWAEISKILRGRTDNSIKNHWNSSMKKIIPEFACKYDVLIRYHGHDDESHVCVEHSFEDLSRRKRGRRSTNEATEQCEIYCMQAHRQILAEALEAYQRESYSSDDSKENTPSTPLMHKKRISADSTPVYKVYGPSNENEDVAFQFTPIVSPPAKTNLTAFYTSSFLTDTTASTNTNSYSLRTPDQSKSPCSVLFESPSFMLNFDASPQ</sequence>
<dbReference type="InterPro" id="IPR050560">
    <property type="entry name" value="MYB_TF"/>
</dbReference>
<dbReference type="GO" id="GO:0005634">
    <property type="term" value="C:nucleus"/>
    <property type="evidence" value="ECO:0007669"/>
    <property type="project" value="TreeGrafter"/>
</dbReference>
<dbReference type="InterPro" id="IPR001005">
    <property type="entry name" value="SANT/Myb"/>
</dbReference>
<organism evidence="5 6">
    <name type="scientific">Blepharisma stoltei</name>
    <dbReference type="NCBI Taxonomy" id="1481888"/>
    <lineage>
        <taxon>Eukaryota</taxon>
        <taxon>Sar</taxon>
        <taxon>Alveolata</taxon>
        <taxon>Ciliophora</taxon>
        <taxon>Postciliodesmatophora</taxon>
        <taxon>Heterotrichea</taxon>
        <taxon>Heterotrichida</taxon>
        <taxon>Blepharismidae</taxon>
        <taxon>Blepharisma</taxon>
    </lineage>
</organism>